<evidence type="ECO:0000256" key="1">
    <source>
        <dbReference type="SAM" id="Phobius"/>
    </source>
</evidence>
<name>A0A8J7YYG9_9ARCH</name>
<keyword evidence="1" id="KW-1133">Transmembrane helix</keyword>
<feature type="transmembrane region" description="Helical" evidence="1">
    <location>
        <begin position="12"/>
        <end position="33"/>
    </location>
</feature>
<dbReference type="AlphaFoldDB" id="A0A8J7YYG9"/>
<evidence type="ECO:0000313" key="2">
    <source>
        <dbReference type="EMBL" id="NCS91246.1"/>
    </source>
</evidence>
<comment type="caution">
    <text evidence="2">The sequence shown here is derived from an EMBL/GenBank/DDBJ whole genome shotgun (WGS) entry which is preliminary data.</text>
</comment>
<reference evidence="2" key="1">
    <citation type="submission" date="2019-11" db="EMBL/GenBank/DDBJ databases">
        <title>Lipid analysis of CO2-rich subsurface aquifers suggests an autotrophy-based deep biosphere with lysolipids enriched in CPR bacteria.</title>
        <authorList>
            <person name="Probst A.J."/>
            <person name="Elling F.J."/>
            <person name="Castelle C.J."/>
            <person name="Zhu Q."/>
            <person name="Elvert M."/>
            <person name="Birarda G."/>
            <person name="Holman H.-Y."/>
            <person name="Lane K.R."/>
            <person name="Ladd B."/>
            <person name="Ryan M.C."/>
            <person name="Woyke T."/>
            <person name="Hinrichs K.-U."/>
            <person name="Banfield J.F."/>
        </authorList>
    </citation>
    <scope>NUCLEOTIDE SEQUENCE</scope>
    <source>
        <strain evidence="2">CG_2015-04_33_537</strain>
    </source>
</reference>
<sequence length="312" mass="35721">METKTKNNMDKKILIVMGIGILAAIVIVGVILLSGCIEEPQKNNSVNTSSLNIFNPLKISRSSHFVFENCTIVNPNVKVGLNRGDNFTYKRTIFSKIFPFLSPSFRENFIVVESTDPLPTESLTLNETYIIKEVKHSNTITCYTITINFQYISGIDPQQEMFGSKLINYTVNIDNSTFDRTICDNSTSCGDMFGGMPFALYMLALNREFKGIVEDVIDYKYQKEVFGIKVKDIEKNITLKTTYNVIGEENISNISCYKVKIIKEHICDKENILCNDLFYMVWVDKKRRIVVQYEKYLGNRLIEKSILNTYGL</sequence>
<dbReference type="Proteomes" id="UP000738826">
    <property type="component" value="Unassembled WGS sequence"/>
</dbReference>
<accession>A0A8J7YYG9</accession>
<dbReference type="EMBL" id="JAACQH010000043">
    <property type="protein sequence ID" value="NCS91246.1"/>
    <property type="molecule type" value="Genomic_DNA"/>
</dbReference>
<proteinExistence type="predicted"/>
<gene>
    <name evidence="2" type="ORF">GW779_02325</name>
</gene>
<evidence type="ECO:0000313" key="3">
    <source>
        <dbReference type="Proteomes" id="UP000738826"/>
    </source>
</evidence>
<keyword evidence="1" id="KW-0812">Transmembrane</keyword>
<organism evidence="2 3">
    <name type="scientific">Candidatus Altarchaeum hamiconexum</name>
    <dbReference type="NCBI Taxonomy" id="1803513"/>
    <lineage>
        <taxon>Archaea</taxon>
        <taxon>Candidatus Altarchaeota</taxon>
        <taxon>Candidatus Altiarchaeia</taxon>
        <taxon>Candidatus Altarchaeales</taxon>
        <taxon>Candidatus Altarchaeaceae</taxon>
        <taxon>Candidatus Altarchaeum</taxon>
    </lineage>
</organism>
<protein>
    <submittedName>
        <fullName evidence="2">Uncharacterized protein</fullName>
    </submittedName>
</protein>
<keyword evidence="1" id="KW-0472">Membrane</keyword>